<organism evidence="2 3">
    <name type="scientific">Meloidogyne graminicola</name>
    <dbReference type="NCBI Taxonomy" id="189291"/>
    <lineage>
        <taxon>Eukaryota</taxon>
        <taxon>Metazoa</taxon>
        <taxon>Ecdysozoa</taxon>
        <taxon>Nematoda</taxon>
        <taxon>Chromadorea</taxon>
        <taxon>Rhabditida</taxon>
        <taxon>Tylenchina</taxon>
        <taxon>Tylenchomorpha</taxon>
        <taxon>Tylenchoidea</taxon>
        <taxon>Meloidogynidae</taxon>
        <taxon>Meloidogyninae</taxon>
        <taxon>Meloidogyne</taxon>
    </lineage>
</organism>
<evidence type="ECO:0000256" key="1">
    <source>
        <dbReference type="SAM" id="SignalP"/>
    </source>
</evidence>
<proteinExistence type="predicted"/>
<name>A0A8S9ZNW3_9BILA</name>
<keyword evidence="3" id="KW-1185">Reference proteome</keyword>
<dbReference type="OrthoDB" id="5898133at2759"/>
<evidence type="ECO:0000313" key="3">
    <source>
        <dbReference type="Proteomes" id="UP000605970"/>
    </source>
</evidence>
<dbReference type="EMBL" id="JABEBT010000048">
    <property type="protein sequence ID" value="KAF7634971.1"/>
    <property type="molecule type" value="Genomic_DNA"/>
</dbReference>
<feature type="signal peptide" evidence="1">
    <location>
        <begin position="1"/>
        <end position="22"/>
    </location>
</feature>
<dbReference type="Proteomes" id="UP000605970">
    <property type="component" value="Unassembled WGS sequence"/>
</dbReference>
<comment type="caution">
    <text evidence="2">The sequence shown here is derived from an EMBL/GenBank/DDBJ whole genome shotgun (WGS) entry which is preliminary data.</text>
</comment>
<reference evidence="2" key="1">
    <citation type="journal article" date="2020" name="Ecol. Evol.">
        <title>Genome structure and content of the rice root-knot nematode (Meloidogyne graminicola).</title>
        <authorList>
            <person name="Phan N.T."/>
            <person name="Danchin E.G.J."/>
            <person name="Klopp C."/>
            <person name="Perfus-Barbeoch L."/>
            <person name="Kozlowski D.K."/>
            <person name="Koutsovoulos G.D."/>
            <person name="Lopez-Roques C."/>
            <person name="Bouchez O."/>
            <person name="Zahm M."/>
            <person name="Besnard G."/>
            <person name="Bellafiore S."/>
        </authorList>
    </citation>
    <scope>NUCLEOTIDE SEQUENCE</scope>
    <source>
        <strain evidence="2">VN-18</strain>
    </source>
</reference>
<gene>
    <name evidence="2" type="ORF">Mgra_00005570</name>
</gene>
<keyword evidence="1" id="KW-0732">Signal</keyword>
<dbReference type="AlphaFoldDB" id="A0A8S9ZNW3"/>
<accession>A0A8S9ZNW3</accession>
<sequence length="274" mass="32568">MLIKILLIFLTTQIILLTKIQARNNKFIINIEHQKAKNFFVHNLTSNILKHIWKQNNSKNNICSILHGRDKPPTKDEINGNINITEEIKARIRTKVYMNFMQLTNTKLYDLEKDEIEYEGTGIKEIEEFLFKAKFNIPEIKEKKDRIWRARCAFDLFLLRIIVELYLALSETELNIIRNFNGELINYRLGGEEIINKINKWFDEFGILNKESYKLYENKYNGNIKIVLYNEEAKHRSCAYKLFVFRGFLEFALVMDQLINKTSSIKYGQIIKTR</sequence>
<protein>
    <submittedName>
        <fullName evidence="2">Uncharacterized protein</fullName>
    </submittedName>
</protein>
<evidence type="ECO:0000313" key="2">
    <source>
        <dbReference type="EMBL" id="KAF7634971.1"/>
    </source>
</evidence>
<feature type="chain" id="PRO_5035849294" evidence="1">
    <location>
        <begin position="23"/>
        <end position="274"/>
    </location>
</feature>